<dbReference type="PANTHER" id="PTHR33495">
    <property type="entry name" value="ANTI-SIGMA FACTOR ANTAGONIST TM_1081-RELATED-RELATED"/>
    <property type="match status" value="1"/>
</dbReference>
<name>A0A518DYI9_9BACT</name>
<dbReference type="PANTHER" id="PTHR33495:SF2">
    <property type="entry name" value="ANTI-SIGMA FACTOR ANTAGONIST TM_1081-RELATED"/>
    <property type="match status" value="1"/>
</dbReference>
<dbReference type="Proteomes" id="UP000317648">
    <property type="component" value="Chromosome"/>
</dbReference>
<evidence type="ECO:0000259" key="1">
    <source>
        <dbReference type="PROSITE" id="PS50801"/>
    </source>
</evidence>
<dbReference type="Pfam" id="PF01740">
    <property type="entry name" value="STAS"/>
    <property type="match status" value="1"/>
</dbReference>
<dbReference type="InterPro" id="IPR036513">
    <property type="entry name" value="STAS_dom_sf"/>
</dbReference>
<dbReference type="InterPro" id="IPR002645">
    <property type="entry name" value="STAS_dom"/>
</dbReference>
<dbReference type="EMBL" id="CP036433">
    <property type="protein sequence ID" value="QDU96907.1"/>
    <property type="molecule type" value="Genomic_DNA"/>
</dbReference>
<dbReference type="RefSeq" id="WP_231756380.1">
    <property type="nucleotide sequence ID" value="NZ_CP036433.1"/>
</dbReference>
<dbReference type="CDD" id="cd07043">
    <property type="entry name" value="STAS_anti-anti-sigma_factors"/>
    <property type="match status" value="1"/>
</dbReference>
<evidence type="ECO:0000313" key="3">
    <source>
        <dbReference type="Proteomes" id="UP000317648"/>
    </source>
</evidence>
<keyword evidence="3" id="KW-1185">Reference proteome</keyword>
<proteinExistence type="predicted"/>
<gene>
    <name evidence="2" type="ORF">Pla8534_47290</name>
</gene>
<dbReference type="PROSITE" id="PS50801">
    <property type="entry name" value="STAS"/>
    <property type="match status" value="1"/>
</dbReference>
<dbReference type="KEGG" id="lcre:Pla8534_47290"/>
<organism evidence="2 3">
    <name type="scientific">Lignipirellula cremea</name>
    <dbReference type="NCBI Taxonomy" id="2528010"/>
    <lineage>
        <taxon>Bacteria</taxon>
        <taxon>Pseudomonadati</taxon>
        <taxon>Planctomycetota</taxon>
        <taxon>Planctomycetia</taxon>
        <taxon>Pirellulales</taxon>
        <taxon>Pirellulaceae</taxon>
        <taxon>Lignipirellula</taxon>
    </lineage>
</organism>
<dbReference type="Gene3D" id="3.30.750.24">
    <property type="entry name" value="STAS domain"/>
    <property type="match status" value="1"/>
</dbReference>
<reference evidence="2 3" key="1">
    <citation type="submission" date="2019-02" db="EMBL/GenBank/DDBJ databases">
        <title>Deep-cultivation of Planctomycetes and their phenomic and genomic characterization uncovers novel biology.</title>
        <authorList>
            <person name="Wiegand S."/>
            <person name="Jogler M."/>
            <person name="Boedeker C."/>
            <person name="Pinto D."/>
            <person name="Vollmers J."/>
            <person name="Rivas-Marin E."/>
            <person name="Kohn T."/>
            <person name="Peeters S.H."/>
            <person name="Heuer A."/>
            <person name="Rast P."/>
            <person name="Oberbeckmann S."/>
            <person name="Bunk B."/>
            <person name="Jeske O."/>
            <person name="Meyerdierks A."/>
            <person name="Storesund J.E."/>
            <person name="Kallscheuer N."/>
            <person name="Luecker S."/>
            <person name="Lage O.M."/>
            <person name="Pohl T."/>
            <person name="Merkel B.J."/>
            <person name="Hornburger P."/>
            <person name="Mueller R.-W."/>
            <person name="Bruemmer F."/>
            <person name="Labrenz M."/>
            <person name="Spormann A.M."/>
            <person name="Op den Camp H."/>
            <person name="Overmann J."/>
            <person name="Amann R."/>
            <person name="Jetten M.S.M."/>
            <person name="Mascher T."/>
            <person name="Medema M.H."/>
            <person name="Devos D.P."/>
            <person name="Kaster A.-K."/>
            <person name="Ovreas L."/>
            <person name="Rohde M."/>
            <person name="Galperin M.Y."/>
            <person name="Jogler C."/>
        </authorList>
    </citation>
    <scope>NUCLEOTIDE SEQUENCE [LARGE SCALE GENOMIC DNA]</scope>
    <source>
        <strain evidence="2 3">Pla85_3_4</strain>
    </source>
</reference>
<protein>
    <submittedName>
        <fullName evidence="2">STAS domain protein</fullName>
    </submittedName>
</protein>
<dbReference type="GO" id="GO:0043856">
    <property type="term" value="F:anti-sigma factor antagonist activity"/>
    <property type="evidence" value="ECO:0007669"/>
    <property type="project" value="TreeGrafter"/>
</dbReference>
<dbReference type="SUPFAM" id="SSF52091">
    <property type="entry name" value="SpoIIaa-like"/>
    <property type="match status" value="1"/>
</dbReference>
<evidence type="ECO:0000313" key="2">
    <source>
        <dbReference type="EMBL" id="QDU96907.1"/>
    </source>
</evidence>
<sequence>MSSLRSEENGDIVVVYFNEAKILDEARIQQIGKELMDMVAKASSGKLLVCFQGVTFMSSAMIGKIILLNKKCKETNVKLKLCDICDNVLEVFKLMRLNKILDIHPDVDKAIAAFEKKGWFG</sequence>
<dbReference type="AlphaFoldDB" id="A0A518DYI9"/>
<feature type="domain" description="STAS" evidence="1">
    <location>
        <begin position="23"/>
        <end position="114"/>
    </location>
</feature>
<accession>A0A518DYI9</accession>